<proteinExistence type="predicted"/>
<comment type="caution">
    <text evidence="1">The sequence shown here is derived from an EMBL/GenBank/DDBJ whole genome shotgun (WGS) entry which is preliminary data.</text>
</comment>
<keyword evidence="2" id="KW-1185">Reference proteome</keyword>
<organism evidence="1 2">
    <name type="scientific">Pyxidicoccus fallax</name>
    <dbReference type="NCBI Taxonomy" id="394095"/>
    <lineage>
        <taxon>Bacteria</taxon>
        <taxon>Pseudomonadati</taxon>
        <taxon>Myxococcota</taxon>
        <taxon>Myxococcia</taxon>
        <taxon>Myxococcales</taxon>
        <taxon>Cystobacterineae</taxon>
        <taxon>Myxococcaceae</taxon>
        <taxon>Pyxidicoccus</taxon>
    </lineage>
</organism>
<gene>
    <name evidence="1" type="ORF">HG543_02650</name>
</gene>
<evidence type="ECO:0000313" key="2">
    <source>
        <dbReference type="Proteomes" id="UP000518300"/>
    </source>
</evidence>
<dbReference type="Proteomes" id="UP000518300">
    <property type="component" value="Unassembled WGS sequence"/>
</dbReference>
<dbReference type="RefSeq" id="WP_169343048.1">
    <property type="nucleotide sequence ID" value="NZ_JABBJJ010000007.1"/>
</dbReference>
<sequence length="106" mass="11898">MSWGKYLVFMVPPEVESLLFLDEGVVKAVMPVPVSIEDRVRGRYEPLKVLDEIFKWDGEGTPPEVLSQRLANADLSAVWKHELLRPLESFLLEVCFGQPSSSPSAP</sequence>
<name>A0A848LA82_9BACT</name>
<reference evidence="1 2" key="1">
    <citation type="submission" date="2020-04" db="EMBL/GenBank/DDBJ databases">
        <title>Draft genome of Pyxidicoccus fallax type strain.</title>
        <authorList>
            <person name="Whitworth D.E."/>
        </authorList>
    </citation>
    <scope>NUCLEOTIDE SEQUENCE [LARGE SCALE GENOMIC DNA]</scope>
    <source>
        <strain evidence="1 2">DSM 14698</strain>
    </source>
</reference>
<dbReference type="EMBL" id="JABBJJ010000007">
    <property type="protein sequence ID" value="NMO13765.1"/>
    <property type="molecule type" value="Genomic_DNA"/>
</dbReference>
<accession>A0A848LA82</accession>
<protein>
    <submittedName>
        <fullName evidence="1">Uncharacterized protein</fullName>
    </submittedName>
</protein>
<dbReference type="AlphaFoldDB" id="A0A848LA82"/>
<evidence type="ECO:0000313" key="1">
    <source>
        <dbReference type="EMBL" id="NMO13765.1"/>
    </source>
</evidence>